<keyword evidence="2" id="KW-1185">Reference proteome</keyword>
<dbReference type="Proteomes" id="UP001497382">
    <property type="component" value="Unassembled WGS sequence"/>
</dbReference>
<accession>A0AAV2ALI2</accession>
<name>A0AAV2ALI2_9ARAC</name>
<dbReference type="EMBL" id="CAXIEN010000174">
    <property type="protein sequence ID" value="CAL1283939.1"/>
    <property type="molecule type" value="Genomic_DNA"/>
</dbReference>
<protein>
    <submittedName>
        <fullName evidence="1">Uncharacterized protein</fullName>
    </submittedName>
</protein>
<proteinExistence type="predicted"/>
<feature type="non-terminal residue" evidence="1">
    <location>
        <position position="1"/>
    </location>
</feature>
<organism evidence="1 2">
    <name type="scientific">Larinioides sclopetarius</name>
    <dbReference type="NCBI Taxonomy" id="280406"/>
    <lineage>
        <taxon>Eukaryota</taxon>
        <taxon>Metazoa</taxon>
        <taxon>Ecdysozoa</taxon>
        <taxon>Arthropoda</taxon>
        <taxon>Chelicerata</taxon>
        <taxon>Arachnida</taxon>
        <taxon>Araneae</taxon>
        <taxon>Araneomorphae</taxon>
        <taxon>Entelegynae</taxon>
        <taxon>Araneoidea</taxon>
        <taxon>Araneidae</taxon>
        <taxon>Larinioides</taxon>
    </lineage>
</organism>
<gene>
    <name evidence="1" type="ORF">LARSCL_LOCUS12900</name>
</gene>
<reference evidence="1 2" key="1">
    <citation type="submission" date="2024-04" db="EMBL/GenBank/DDBJ databases">
        <authorList>
            <person name="Rising A."/>
            <person name="Reimegard J."/>
            <person name="Sonavane S."/>
            <person name="Akerstrom W."/>
            <person name="Nylinder S."/>
            <person name="Hedman E."/>
            <person name="Kallberg Y."/>
        </authorList>
    </citation>
    <scope>NUCLEOTIDE SEQUENCE [LARGE SCALE GENOMIC DNA]</scope>
</reference>
<dbReference type="AlphaFoldDB" id="A0AAV2ALI2"/>
<evidence type="ECO:0000313" key="2">
    <source>
        <dbReference type="Proteomes" id="UP001497382"/>
    </source>
</evidence>
<sequence>VLDILKHGVLGGKLTISSQNLNDPSTLKFSYRKPRSKWQDESYHR</sequence>
<comment type="caution">
    <text evidence="1">The sequence shown here is derived from an EMBL/GenBank/DDBJ whole genome shotgun (WGS) entry which is preliminary data.</text>
</comment>
<evidence type="ECO:0000313" key="1">
    <source>
        <dbReference type="EMBL" id="CAL1283939.1"/>
    </source>
</evidence>